<reference evidence="16" key="2">
    <citation type="submission" date="2025-09" db="UniProtKB">
        <authorList>
            <consortium name="Ensembl"/>
        </authorList>
    </citation>
    <scope>IDENTIFICATION</scope>
</reference>
<feature type="signal peptide" evidence="12">
    <location>
        <begin position="1"/>
        <end position="33"/>
    </location>
</feature>
<evidence type="ECO:0000256" key="11">
    <source>
        <dbReference type="ARBA" id="ARBA00023246"/>
    </source>
</evidence>
<dbReference type="PRINTS" id="PR01423">
    <property type="entry name" value="TGFBETA"/>
</dbReference>
<dbReference type="SMART" id="SM00204">
    <property type="entry name" value="TGFB"/>
    <property type="match status" value="1"/>
</dbReference>
<keyword evidence="7 12" id="KW-0732">Signal</keyword>
<keyword evidence="5" id="KW-0272">Extracellular matrix</keyword>
<evidence type="ECO:0000256" key="8">
    <source>
        <dbReference type="ARBA" id="ARBA00023030"/>
    </source>
</evidence>
<name>A0A674H2L9_TAEGU</name>
<dbReference type="InterPro" id="IPR029034">
    <property type="entry name" value="Cystine-knot_cytokine"/>
</dbReference>
<dbReference type="Pfam" id="PF00019">
    <property type="entry name" value="TGF_beta"/>
    <property type="match status" value="1"/>
</dbReference>
<keyword evidence="17" id="KW-1185">Reference proteome</keyword>
<proteinExistence type="inferred from homology"/>
<keyword evidence="11 12" id="KW-0497">Mitogen</keyword>
<dbReference type="GO" id="GO:0008083">
    <property type="term" value="F:growth factor activity"/>
    <property type="evidence" value="ECO:0007669"/>
    <property type="project" value="UniProtKB-UniRule"/>
</dbReference>
<evidence type="ECO:0000256" key="4">
    <source>
        <dbReference type="ARBA" id="ARBA00022525"/>
    </source>
</evidence>
<dbReference type="InterPro" id="IPR015615">
    <property type="entry name" value="TGF-beta-rel"/>
</dbReference>
<dbReference type="FunCoup" id="A0A674H2L9">
    <property type="interactions" value="36"/>
</dbReference>
<evidence type="ECO:0000313" key="17">
    <source>
        <dbReference type="Proteomes" id="UP000007754"/>
    </source>
</evidence>
<evidence type="ECO:0000256" key="3">
    <source>
        <dbReference type="ARBA" id="ARBA00006656"/>
    </source>
</evidence>
<evidence type="ECO:0000256" key="7">
    <source>
        <dbReference type="ARBA" id="ARBA00022729"/>
    </source>
</evidence>
<evidence type="ECO:0000256" key="6">
    <source>
        <dbReference type="ARBA" id="ARBA00022685"/>
    </source>
</evidence>
<dbReference type="GO" id="GO:0042127">
    <property type="term" value="P:regulation of cell population proliferation"/>
    <property type="evidence" value="ECO:0007669"/>
    <property type="project" value="TreeGrafter"/>
</dbReference>
<dbReference type="PIRSF" id="PIRSF001787">
    <property type="entry name" value="TGF-beta"/>
    <property type="match status" value="1"/>
</dbReference>
<keyword evidence="10" id="KW-0325">Glycoprotein</keyword>
<comment type="subunit">
    <text evidence="12">Homodimer; disulfide-linked.</text>
</comment>
<protein>
    <recommendedName>
        <fullName evidence="12">Transforming growth factor beta</fullName>
    </recommendedName>
</protein>
<dbReference type="GO" id="GO:0005615">
    <property type="term" value="C:extracellular space"/>
    <property type="evidence" value="ECO:0007669"/>
    <property type="project" value="UniProtKB-UniRule"/>
</dbReference>
<feature type="disulfide bond" description="Interchain" evidence="13">
    <location>
        <position position="363"/>
    </location>
</feature>
<evidence type="ECO:0000256" key="2">
    <source>
        <dbReference type="ARBA" id="ARBA00004498"/>
    </source>
</evidence>
<accession>A0A674H2L9</accession>
<evidence type="ECO:0000256" key="5">
    <source>
        <dbReference type="ARBA" id="ARBA00022530"/>
    </source>
</evidence>
<reference evidence="16" key="1">
    <citation type="submission" date="2025-08" db="UniProtKB">
        <authorList>
            <consortium name="Ensembl"/>
        </authorList>
    </citation>
    <scope>IDENTIFICATION</scope>
</reference>
<dbReference type="GO" id="GO:0005125">
    <property type="term" value="F:cytokine activity"/>
    <property type="evidence" value="ECO:0007669"/>
    <property type="project" value="TreeGrafter"/>
</dbReference>
<dbReference type="GO" id="GO:0005160">
    <property type="term" value="F:transforming growth factor beta receptor binding"/>
    <property type="evidence" value="ECO:0007669"/>
    <property type="project" value="InterPro"/>
</dbReference>
<evidence type="ECO:0000256" key="13">
    <source>
        <dbReference type="PIRSR" id="PIRSR001787-1"/>
    </source>
</evidence>
<dbReference type="InterPro" id="IPR016319">
    <property type="entry name" value="TGF-beta"/>
</dbReference>
<dbReference type="GO" id="GO:0051781">
    <property type="term" value="P:positive regulation of cell division"/>
    <property type="evidence" value="ECO:0007669"/>
    <property type="project" value="UniProtKB-UniRule"/>
</dbReference>
<evidence type="ECO:0000256" key="1">
    <source>
        <dbReference type="ARBA" id="ARBA00002007"/>
    </source>
</evidence>
<dbReference type="InParanoid" id="A0A674H2L9"/>
<keyword evidence="8 12" id="KW-0339">Growth factor</keyword>
<feature type="disulfide bond" evidence="13">
    <location>
        <begin position="293"/>
        <end position="302"/>
    </location>
</feature>
<dbReference type="GeneTree" id="ENSGT00940000160457"/>
<comment type="function">
    <text evidence="1">Transforming growth factor beta-1 proprotein: Precursor of the Latency-associated peptide (LAP) and Transforming growth factor beta-1 (TGF-beta-1) chains, which constitute the regulatory and active subunit of TGF-beta-1, respectively.</text>
</comment>
<evidence type="ECO:0000313" key="16">
    <source>
        <dbReference type="Ensembl" id="ENSTGUP00000028843.1"/>
    </source>
</evidence>
<dbReference type="InterPro" id="IPR001839">
    <property type="entry name" value="TGF-b_C"/>
</dbReference>
<dbReference type="FunFam" id="2.10.90.10:FF:000004">
    <property type="entry name" value="Transforming growth factor beta"/>
    <property type="match status" value="1"/>
</dbReference>
<dbReference type="GO" id="GO:0007179">
    <property type="term" value="P:transforming growth factor beta receptor signaling pathway"/>
    <property type="evidence" value="ECO:0007669"/>
    <property type="project" value="TreeGrafter"/>
</dbReference>
<comment type="subcellular location">
    <subcellularLocation>
        <location evidence="2">Secreted</location>
        <location evidence="2">Extracellular space</location>
        <location evidence="2">Extracellular matrix</location>
    </subcellularLocation>
</comment>
<keyword evidence="9 13" id="KW-1015">Disulfide bond</keyword>
<dbReference type="PANTHER" id="PTHR11848">
    <property type="entry name" value="TGF-BETA FAMILY"/>
    <property type="match status" value="1"/>
</dbReference>
<dbReference type="OMA" id="SHNCCLK"/>
<dbReference type="Ensembl" id="ENSTGUT00000022401.1">
    <property type="protein sequence ID" value="ENSTGUP00000028843.1"/>
    <property type="gene ID" value="ENSTGUG00000021836.1"/>
</dbReference>
<evidence type="ECO:0000256" key="14">
    <source>
        <dbReference type="RuleBase" id="RU000354"/>
    </source>
</evidence>
<dbReference type="PROSITE" id="PS00250">
    <property type="entry name" value="TGF_BETA_1"/>
    <property type="match status" value="1"/>
</dbReference>
<dbReference type="Gene3D" id="2.10.90.10">
    <property type="entry name" value="Cystine-knot cytokines"/>
    <property type="match status" value="1"/>
</dbReference>
<dbReference type="PRINTS" id="PR01424">
    <property type="entry name" value="TGFBETA1"/>
</dbReference>
<dbReference type="InterPro" id="IPR003939">
    <property type="entry name" value="TGFb1"/>
</dbReference>
<organism evidence="16 17">
    <name type="scientific">Taeniopygia guttata</name>
    <name type="common">Zebra finch</name>
    <name type="synonym">Poephila guttata</name>
    <dbReference type="NCBI Taxonomy" id="59729"/>
    <lineage>
        <taxon>Eukaryota</taxon>
        <taxon>Metazoa</taxon>
        <taxon>Chordata</taxon>
        <taxon>Craniata</taxon>
        <taxon>Vertebrata</taxon>
        <taxon>Euteleostomi</taxon>
        <taxon>Archelosauria</taxon>
        <taxon>Archosauria</taxon>
        <taxon>Dinosauria</taxon>
        <taxon>Saurischia</taxon>
        <taxon>Theropoda</taxon>
        <taxon>Coelurosauria</taxon>
        <taxon>Aves</taxon>
        <taxon>Neognathae</taxon>
        <taxon>Neoaves</taxon>
        <taxon>Telluraves</taxon>
        <taxon>Australaves</taxon>
        <taxon>Passeriformes</taxon>
        <taxon>Passeroidea</taxon>
        <taxon>Estrildidae</taxon>
        <taxon>Estrildinae</taxon>
        <taxon>Taeniopygia</taxon>
    </lineage>
</organism>
<feature type="domain" description="TGF-beta family profile" evidence="15">
    <location>
        <begin position="283"/>
        <end position="398"/>
    </location>
</feature>
<dbReference type="Pfam" id="PF00688">
    <property type="entry name" value="TGFb_propeptide"/>
    <property type="match status" value="1"/>
</dbReference>
<evidence type="ECO:0000256" key="10">
    <source>
        <dbReference type="ARBA" id="ARBA00023180"/>
    </source>
</evidence>
<keyword evidence="6" id="KW-0165">Cleavage on pair of basic residues</keyword>
<dbReference type="SUPFAM" id="SSF57501">
    <property type="entry name" value="Cystine-knot cytokines"/>
    <property type="match status" value="1"/>
</dbReference>
<evidence type="ECO:0000256" key="12">
    <source>
        <dbReference type="PIRNR" id="PIRNR001787"/>
    </source>
</evidence>
<dbReference type="PANTHER" id="PTHR11848:SF125">
    <property type="entry name" value="TRANSFORMING GROWTH FACTOR BETA-1 PROPROTEIN"/>
    <property type="match status" value="1"/>
</dbReference>
<comment type="similarity">
    <text evidence="3 12 14">Belongs to the TGF-beta family.</text>
</comment>
<sequence>MSVPVPLPFRSRFPVSVPLLLAALLSVPSPCRALSSCRSLDLEAARLKRIEAVRGQILSKLRLPAPPPEPGPVPAALPEEVRALYNSTRELLRQRARRRLRGEEPRDYYGQELLRFPMESDTQRWRPSPRSLYFVFNISQIRAGLGRAELSRAELRMVRQGTLGTSGTQRVELYQGFGNSSWRYLHGRSVIVTAEDEWLWFDVTDTVRQWLRGSEPLGVFRLSAHCPCDSGGPGDAPNLKISIEGFEQQRGDMQSIARRHRRVPHVLAMALPPERAQALHGHRQRRELEGQHCGGPEEGSCCVRPLWIDFRRDLQWKWIHEPRGYMANFCGGGCAYIWGGDSHHTKVLALYNLHNPGGSAAPCCVPHTLEPLPIVYYVGRKARVEQLSGMVVSSCKCS</sequence>
<feature type="chain" id="PRO_5025721086" description="Transforming growth factor beta" evidence="12">
    <location>
        <begin position="34"/>
        <end position="398"/>
    </location>
</feature>
<evidence type="ECO:0000259" key="15">
    <source>
        <dbReference type="PROSITE" id="PS51362"/>
    </source>
</evidence>
<dbReference type="PROSITE" id="PS51362">
    <property type="entry name" value="TGF_BETA_2"/>
    <property type="match status" value="1"/>
</dbReference>
<dbReference type="Gene3D" id="2.60.120.970">
    <property type="match status" value="1"/>
</dbReference>
<dbReference type="InterPro" id="IPR001111">
    <property type="entry name" value="TGF-b_propeptide"/>
</dbReference>
<dbReference type="InterPro" id="IPR017948">
    <property type="entry name" value="TGFb_CS"/>
</dbReference>
<keyword evidence="4 12" id="KW-0964">Secreted</keyword>
<dbReference type="AlphaFoldDB" id="A0A674H2L9"/>
<feature type="disulfide bond" evidence="13">
    <location>
        <begin position="334"/>
        <end position="397"/>
    </location>
</feature>
<feature type="disulfide bond" evidence="13">
    <location>
        <begin position="330"/>
        <end position="395"/>
    </location>
</feature>
<dbReference type="Proteomes" id="UP000007754">
    <property type="component" value="Unplaced"/>
</dbReference>
<feature type="disulfide bond" evidence="13">
    <location>
        <begin position="301"/>
        <end position="364"/>
    </location>
</feature>
<evidence type="ECO:0000256" key="9">
    <source>
        <dbReference type="ARBA" id="ARBA00023157"/>
    </source>
</evidence>